<dbReference type="Proteomes" id="UP001148662">
    <property type="component" value="Unassembled WGS sequence"/>
</dbReference>
<name>A0ACC1S9M4_9APHY</name>
<proteinExistence type="predicted"/>
<evidence type="ECO:0000313" key="2">
    <source>
        <dbReference type="Proteomes" id="UP001148662"/>
    </source>
</evidence>
<keyword evidence="2" id="KW-1185">Reference proteome</keyword>
<reference evidence="1" key="1">
    <citation type="submission" date="2022-07" db="EMBL/GenBank/DDBJ databases">
        <title>Genome Sequence of Phlebia brevispora.</title>
        <authorList>
            <person name="Buettner E."/>
        </authorList>
    </citation>
    <scope>NUCLEOTIDE SEQUENCE</scope>
    <source>
        <strain evidence="1">MPL23</strain>
    </source>
</reference>
<accession>A0ACC1S9M4</accession>
<sequence length="259" mass="29239">MADVLYADMTYCTLCDRYFPGEEARAQHVQLSSNHPKCNTCDRRFANKNSLRNHWVYSRRHHYCAVCERDFRTAAGLRVHIEYAAVHRDDSDDDDDGSDDDSIDDSAEGWEDELGLRVFPEEDERGDGDGESSDADYWTEDEEDELEEERETYYGFARATPRESAAPQDGAEGEQAANFSAGSSEPEKKCYEMEKPPASGVLFSCPLCLEAPKESSATRCGHLFCTSCIKTALSMKKMCPVCREFALPRQLRKIYLSAA</sequence>
<organism evidence="1 2">
    <name type="scientific">Phlebia brevispora</name>
    <dbReference type="NCBI Taxonomy" id="194682"/>
    <lineage>
        <taxon>Eukaryota</taxon>
        <taxon>Fungi</taxon>
        <taxon>Dikarya</taxon>
        <taxon>Basidiomycota</taxon>
        <taxon>Agaricomycotina</taxon>
        <taxon>Agaricomycetes</taxon>
        <taxon>Polyporales</taxon>
        <taxon>Meruliaceae</taxon>
        <taxon>Phlebia</taxon>
    </lineage>
</organism>
<evidence type="ECO:0000313" key="1">
    <source>
        <dbReference type="EMBL" id="KAJ3535014.1"/>
    </source>
</evidence>
<gene>
    <name evidence="1" type="ORF">NM688_g7040</name>
</gene>
<dbReference type="EMBL" id="JANHOG010001567">
    <property type="protein sequence ID" value="KAJ3535014.1"/>
    <property type="molecule type" value="Genomic_DNA"/>
</dbReference>
<protein>
    <submittedName>
        <fullName evidence="1">Uncharacterized protein</fullName>
    </submittedName>
</protein>
<comment type="caution">
    <text evidence="1">The sequence shown here is derived from an EMBL/GenBank/DDBJ whole genome shotgun (WGS) entry which is preliminary data.</text>
</comment>